<feature type="compositionally biased region" description="Acidic residues" evidence="1">
    <location>
        <begin position="200"/>
        <end position="228"/>
    </location>
</feature>
<dbReference type="AlphaFoldDB" id="A0A9K3GFR6"/>
<name>A0A9K3GFR6_9EUKA</name>
<feature type="compositionally biased region" description="Basic and acidic residues" evidence="1">
    <location>
        <begin position="117"/>
        <end position="146"/>
    </location>
</feature>
<comment type="caution">
    <text evidence="2">The sequence shown here is derived from an EMBL/GenBank/DDBJ whole genome shotgun (WGS) entry which is preliminary data.</text>
</comment>
<proteinExistence type="predicted"/>
<feature type="compositionally biased region" description="Polar residues" evidence="1">
    <location>
        <begin position="186"/>
        <end position="196"/>
    </location>
</feature>
<evidence type="ECO:0000313" key="3">
    <source>
        <dbReference type="Proteomes" id="UP000265618"/>
    </source>
</evidence>
<protein>
    <submittedName>
        <fullName evidence="2">Uncharacterized protein</fullName>
    </submittedName>
</protein>
<evidence type="ECO:0000313" key="2">
    <source>
        <dbReference type="EMBL" id="GIQ81057.1"/>
    </source>
</evidence>
<dbReference type="Proteomes" id="UP000265618">
    <property type="component" value="Unassembled WGS sequence"/>
</dbReference>
<evidence type="ECO:0000256" key="1">
    <source>
        <dbReference type="SAM" id="MobiDB-lite"/>
    </source>
</evidence>
<sequence length="263" mass="29924">MHQMFFFLSLHMHQELIQIQSAYEAEQAAQNQQVSAAEAKLTHQQGKVLARQREQQERQLDNAVTKDQRQALLREFEANTTQLESALTSERDRQMAQLNARLQARRDAKRNAKIKKAQAEMGDRLKQQREADLERERQEEREREAQLDLDVSDTDSTAPNTPLRSREGPSSRIPNTPHIGGLPKNQFETPVPQRTATEGEREDDEYSASEPSLESEDEGEYSEGEGEGEGVSMDSVSLDALLEMLSEHPLFAQLLEVLRKGQE</sequence>
<feature type="compositionally biased region" description="Polar residues" evidence="1">
    <location>
        <begin position="154"/>
        <end position="163"/>
    </location>
</feature>
<organism evidence="2 3">
    <name type="scientific">Kipferlia bialata</name>
    <dbReference type="NCBI Taxonomy" id="797122"/>
    <lineage>
        <taxon>Eukaryota</taxon>
        <taxon>Metamonada</taxon>
        <taxon>Carpediemonas-like organisms</taxon>
        <taxon>Kipferlia</taxon>
    </lineage>
</organism>
<keyword evidence="3" id="KW-1185">Reference proteome</keyword>
<accession>A0A9K3GFR6</accession>
<dbReference type="EMBL" id="BDIP01000298">
    <property type="protein sequence ID" value="GIQ81057.1"/>
    <property type="molecule type" value="Genomic_DNA"/>
</dbReference>
<gene>
    <name evidence="2" type="ORF">KIPB_001954</name>
</gene>
<feature type="region of interest" description="Disordered" evidence="1">
    <location>
        <begin position="102"/>
        <end position="235"/>
    </location>
</feature>
<reference evidence="2 3" key="1">
    <citation type="journal article" date="2018" name="PLoS ONE">
        <title>The draft genome of Kipferlia bialata reveals reductive genome evolution in fornicate parasites.</title>
        <authorList>
            <person name="Tanifuji G."/>
            <person name="Takabayashi S."/>
            <person name="Kume K."/>
            <person name="Takagi M."/>
            <person name="Nakayama T."/>
            <person name="Kamikawa R."/>
            <person name="Inagaki Y."/>
            <person name="Hashimoto T."/>
        </authorList>
    </citation>
    <scope>NUCLEOTIDE SEQUENCE [LARGE SCALE GENOMIC DNA]</scope>
    <source>
        <strain evidence="2">NY0173</strain>
    </source>
</reference>